<evidence type="ECO:0000256" key="1">
    <source>
        <dbReference type="ARBA" id="ARBA00000085"/>
    </source>
</evidence>
<dbReference type="Pfam" id="PF02518">
    <property type="entry name" value="HATPase_c"/>
    <property type="match status" value="1"/>
</dbReference>
<keyword evidence="3 5" id="KW-0597">Phosphoprotein</keyword>
<keyword evidence="11" id="KW-1185">Reference proteome</keyword>
<dbReference type="InterPro" id="IPR001789">
    <property type="entry name" value="Sig_transdc_resp-reg_receiver"/>
</dbReference>
<dbReference type="InterPro" id="IPR036890">
    <property type="entry name" value="HATPase_C_sf"/>
</dbReference>
<evidence type="ECO:0000256" key="4">
    <source>
        <dbReference type="ARBA" id="ARBA00023012"/>
    </source>
</evidence>
<name>A0ABP7M9U9_9GAMM</name>
<keyword evidence="7" id="KW-1133">Transmembrane helix</keyword>
<dbReference type="Pfam" id="PF00512">
    <property type="entry name" value="HisKA"/>
    <property type="match status" value="1"/>
</dbReference>
<dbReference type="InterPro" id="IPR011006">
    <property type="entry name" value="CheY-like_superfamily"/>
</dbReference>
<dbReference type="InterPro" id="IPR003661">
    <property type="entry name" value="HisK_dim/P_dom"/>
</dbReference>
<feature type="domain" description="Histidine kinase" evidence="8">
    <location>
        <begin position="249"/>
        <end position="465"/>
    </location>
</feature>
<feature type="coiled-coil region" evidence="6">
    <location>
        <begin position="208"/>
        <end position="242"/>
    </location>
</feature>
<dbReference type="Gene3D" id="3.40.50.2300">
    <property type="match status" value="1"/>
</dbReference>
<dbReference type="PANTHER" id="PTHR45339:SF1">
    <property type="entry name" value="HYBRID SIGNAL TRANSDUCTION HISTIDINE KINASE J"/>
    <property type="match status" value="1"/>
</dbReference>
<comment type="catalytic activity">
    <reaction evidence="1">
        <text>ATP + protein L-histidine = ADP + protein N-phospho-L-histidine.</text>
        <dbReference type="EC" id="2.7.13.3"/>
    </reaction>
</comment>
<dbReference type="Pfam" id="PF00072">
    <property type="entry name" value="Response_reg"/>
    <property type="match status" value="1"/>
</dbReference>
<dbReference type="InterPro" id="IPR003594">
    <property type="entry name" value="HATPase_dom"/>
</dbReference>
<dbReference type="InterPro" id="IPR036097">
    <property type="entry name" value="HisK_dim/P_sf"/>
</dbReference>
<feature type="transmembrane region" description="Helical" evidence="7">
    <location>
        <begin position="176"/>
        <end position="197"/>
    </location>
</feature>
<dbReference type="InterPro" id="IPR004358">
    <property type="entry name" value="Sig_transdc_His_kin-like_C"/>
</dbReference>
<dbReference type="EC" id="2.7.13.3" evidence="2"/>
<evidence type="ECO:0000259" key="8">
    <source>
        <dbReference type="PROSITE" id="PS50109"/>
    </source>
</evidence>
<dbReference type="SUPFAM" id="SSF55874">
    <property type="entry name" value="ATPase domain of HSP90 chaperone/DNA topoisomerase II/histidine kinase"/>
    <property type="match status" value="1"/>
</dbReference>
<dbReference type="Gene3D" id="3.30.565.10">
    <property type="entry name" value="Histidine kinase-like ATPase, C-terminal domain"/>
    <property type="match status" value="1"/>
</dbReference>
<evidence type="ECO:0000256" key="5">
    <source>
        <dbReference type="PROSITE-ProRule" id="PRU00169"/>
    </source>
</evidence>
<dbReference type="EMBL" id="BAABBN010000004">
    <property type="protein sequence ID" value="GAA3918110.1"/>
    <property type="molecule type" value="Genomic_DNA"/>
</dbReference>
<sequence>MLIYALGVVSIAVASYLLEQKRYMDDIDSRLLAAASNIPTILPTNFHDIARTPDAISEEQDRYNLELMSQHTRSGDLTYLYSYVMVDGMIYFTSCNYTDEDVEKNQVVTYWTSYPEGSPEYFDAMTAKEPVYVTAGDRWGLFRTILIPMTSPGGQPYVAAADMDITVIQESLRRRVLHVFGIGLILLLLAVPLVLAYRRTYFEMSGRLLTLNQQLQDDINQAMKLEAELKDATDKANKANLVKSQFLANMSHELRTPINGVLGMNQLLLDMDLSAEQREYARLTNQSAKVLLDTVNQILDQAALEGGGLILKTESTLTVPFFEDVLQMFSSQISDKKLDLTLHVAHEVPAQIEIDAVRLRQVLSNLISNAIKFTYEGGVQVFLTWQNGTLAGEVKDTGIGIPTDAQQRVFETFQQVDNSSTRHYCGTGLGLPISKQICSVMGGDLQLAHSNQNGSTFVFSIQAPSCSDEPEKPVELTGCSNVLVVTPESAMVAWFEHELSVSEITLQVKNTLASALPKLREADVIFVDSSMGDNVLEAMSDSFNPSKQRLICLAWLGQKLPDNVYGRVEILSKPLTRSGMAQFYSQDSAQSQQLDVSLSGRILLVDDNMSNLKAIGDQLRSTGLDVELVDNGKEAIARCAHDQFDLVLMDLQMPGMDGLEATRLIHEILSDEAPPIVGISARVMEEDIMLAKKEGMADYLCKPVTKDVLLGKVAEFLKEPSLNP</sequence>
<evidence type="ECO:0000256" key="3">
    <source>
        <dbReference type="ARBA" id="ARBA00022553"/>
    </source>
</evidence>
<dbReference type="SUPFAM" id="SSF52172">
    <property type="entry name" value="CheY-like"/>
    <property type="match status" value="1"/>
</dbReference>
<dbReference type="SUPFAM" id="SSF47384">
    <property type="entry name" value="Homodimeric domain of signal transducing histidine kinase"/>
    <property type="match status" value="1"/>
</dbReference>
<keyword evidence="7" id="KW-0812">Transmembrane</keyword>
<dbReference type="SMART" id="SM00448">
    <property type="entry name" value="REC"/>
    <property type="match status" value="1"/>
</dbReference>
<dbReference type="PROSITE" id="PS50110">
    <property type="entry name" value="RESPONSE_REGULATORY"/>
    <property type="match status" value="1"/>
</dbReference>
<dbReference type="PRINTS" id="PR00344">
    <property type="entry name" value="BCTRLSENSOR"/>
</dbReference>
<reference evidence="11" key="1">
    <citation type="journal article" date="2019" name="Int. J. Syst. Evol. Microbiol.">
        <title>The Global Catalogue of Microorganisms (GCM) 10K type strain sequencing project: providing services to taxonomists for standard genome sequencing and annotation.</title>
        <authorList>
            <consortium name="The Broad Institute Genomics Platform"/>
            <consortium name="The Broad Institute Genome Sequencing Center for Infectious Disease"/>
            <person name="Wu L."/>
            <person name="Ma J."/>
        </authorList>
    </citation>
    <scope>NUCLEOTIDE SEQUENCE [LARGE SCALE GENOMIC DNA]</scope>
    <source>
        <strain evidence="11">JCM 17551</strain>
    </source>
</reference>
<keyword evidence="4" id="KW-0902">Two-component regulatory system</keyword>
<gene>
    <name evidence="10" type="ORF">GCM10022277_11530</name>
</gene>
<keyword evidence="6" id="KW-0175">Coiled coil</keyword>
<dbReference type="CDD" id="cd17546">
    <property type="entry name" value="REC_hyHK_CKI1_RcsC-like"/>
    <property type="match status" value="1"/>
</dbReference>
<dbReference type="PROSITE" id="PS50109">
    <property type="entry name" value="HIS_KIN"/>
    <property type="match status" value="1"/>
</dbReference>
<dbReference type="Gene3D" id="1.10.287.130">
    <property type="match status" value="1"/>
</dbReference>
<evidence type="ECO:0000256" key="6">
    <source>
        <dbReference type="SAM" id="Coils"/>
    </source>
</evidence>
<dbReference type="SMART" id="SM00388">
    <property type="entry name" value="HisKA"/>
    <property type="match status" value="1"/>
</dbReference>
<evidence type="ECO:0000259" key="9">
    <source>
        <dbReference type="PROSITE" id="PS50110"/>
    </source>
</evidence>
<dbReference type="SMART" id="SM00387">
    <property type="entry name" value="HATPase_c"/>
    <property type="match status" value="1"/>
</dbReference>
<comment type="caution">
    <text evidence="10">The sequence shown here is derived from an EMBL/GenBank/DDBJ whole genome shotgun (WGS) entry which is preliminary data.</text>
</comment>
<organism evidence="10 11">
    <name type="scientific">Litoribacillus peritrichatus</name>
    <dbReference type="NCBI Taxonomy" id="718191"/>
    <lineage>
        <taxon>Bacteria</taxon>
        <taxon>Pseudomonadati</taxon>
        <taxon>Pseudomonadota</taxon>
        <taxon>Gammaproteobacteria</taxon>
        <taxon>Oceanospirillales</taxon>
        <taxon>Oceanospirillaceae</taxon>
        <taxon>Litoribacillus</taxon>
    </lineage>
</organism>
<protein>
    <recommendedName>
        <fullName evidence="2">histidine kinase</fullName>
        <ecNumber evidence="2">2.7.13.3</ecNumber>
    </recommendedName>
</protein>
<dbReference type="PANTHER" id="PTHR45339">
    <property type="entry name" value="HYBRID SIGNAL TRANSDUCTION HISTIDINE KINASE J"/>
    <property type="match status" value="1"/>
</dbReference>
<evidence type="ECO:0000313" key="10">
    <source>
        <dbReference type="EMBL" id="GAA3918110.1"/>
    </source>
</evidence>
<keyword evidence="7" id="KW-0472">Membrane</keyword>
<feature type="domain" description="Response regulatory" evidence="9">
    <location>
        <begin position="601"/>
        <end position="717"/>
    </location>
</feature>
<accession>A0ABP7M9U9</accession>
<dbReference type="InterPro" id="IPR005467">
    <property type="entry name" value="His_kinase_dom"/>
</dbReference>
<dbReference type="Proteomes" id="UP001501565">
    <property type="component" value="Unassembled WGS sequence"/>
</dbReference>
<evidence type="ECO:0000256" key="7">
    <source>
        <dbReference type="SAM" id="Phobius"/>
    </source>
</evidence>
<feature type="modified residue" description="4-aspartylphosphate" evidence="5">
    <location>
        <position position="650"/>
    </location>
</feature>
<evidence type="ECO:0000313" key="11">
    <source>
        <dbReference type="Proteomes" id="UP001501565"/>
    </source>
</evidence>
<dbReference type="CDD" id="cd00082">
    <property type="entry name" value="HisKA"/>
    <property type="match status" value="1"/>
</dbReference>
<proteinExistence type="predicted"/>
<dbReference type="CDD" id="cd16922">
    <property type="entry name" value="HATPase_EvgS-ArcB-TorS-like"/>
    <property type="match status" value="1"/>
</dbReference>
<evidence type="ECO:0000256" key="2">
    <source>
        <dbReference type="ARBA" id="ARBA00012438"/>
    </source>
</evidence>